<feature type="non-terminal residue" evidence="1">
    <location>
        <position position="1"/>
    </location>
</feature>
<accession>A0A3B0Y8V1</accession>
<sequence length="425" mass="45235">YFLEYTVNDNDGTASNVVRVVVTVSGTEFSASPQLLILDTGNVANRGVKPAEGEGSWFSLQLEPLPAPPIYTPISGFDHLQLSNTIFQPATSIPVVQGIDIVWLFAGSPGVHKTDSPVKVLQDDGEGNILLDFSGWGINWNGINFSLGSGEDDELARMKCAVDCSIGDTFTLDYLARALINDAAHVLNTIGYALHLEGTVALELIGIVENPIFDVTDISVKNSDENIVIVVPGNLASAAGKITGTGLTFEQVSRDPLLNIDDGEQCIGGCLDFIASDLTGDFIKLVVNLNRQLPDGVIYRRNINGIWADFDISQGDQIGSAAAESGKCEQPEGVFWVGLREGDQCIFLRIRDGGPNDADGIKNGRILNQSGVLLAGSPGAGGNNGAGNSSSGCSISPTSVAITERLDWLLVMVFFVVVFFRRKSI</sequence>
<evidence type="ECO:0008006" key="2">
    <source>
        <dbReference type="Google" id="ProtNLM"/>
    </source>
</evidence>
<proteinExistence type="predicted"/>
<gene>
    <name evidence="1" type="ORF">MNBD_GAMMA11-826</name>
</gene>
<dbReference type="EMBL" id="UOFG01000239">
    <property type="protein sequence ID" value="VAW64796.1"/>
    <property type="molecule type" value="Genomic_DNA"/>
</dbReference>
<organism evidence="1">
    <name type="scientific">hydrothermal vent metagenome</name>
    <dbReference type="NCBI Taxonomy" id="652676"/>
    <lineage>
        <taxon>unclassified sequences</taxon>
        <taxon>metagenomes</taxon>
        <taxon>ecological metagenomes</taxon>
    </lineage>
</organism>
<reference evidence="1" key="1">
    <citation type="submission" date="2018-06" db="EMBL/GenBank/DDBJ databases">
        <authorList>
            <person name="Zhirakovskaya E."/>
        </authorList>
    </citation>
    <scope>NUCLEOTIDE SEQUENCE</scope>
</reference>
<evidence type="ECO:0000313" key="1">
    <source>
        <dbReference type="EMBL" id="VAW64796.1"/>
    </source>
</evidence>
<protein>
    <recommendedName>
        <fullName evidence="2">Pesticidal crystal protein Cry22Aa Ig-like domain-containing protein</fullName>
    </recommendedName>
</protein>
<dbReference type="AlphaFoldDB" id="A0A3B0Y8V1"/>
<name>A0A3B0Y8V1_9ZZZZ</name>